<dbReference type="GO" id="GO:0005737">
    <property type="term" value="C:cytoplasm"/>
    <property type="evidence" value="ECO:0007669"/>
    <property type="project" value="TreeGrafter"/>
</dbReference>
<comment type="caution">
    <text evidence="2">The sequence shown here is derived from an EMBL/GenBank/DDBJ whole genome shotgun (WGS) entry which is preliminary data.</text>
</comment>
<dbReference type="PANTHER" id="PTHR23120:SF22">
    <property type="entry name" value="MAESTRO HEAT-LIKE REPEAT-CONTAINING PROTEIN FAMILY MEMBER 2B"/>
    <property type="match status" value="1"/>
</dbReference>
<keyword evidence="3" id="KW-1185">Reference proteome</keyword>
<dbReference type="InterPro" id="IPR055408">
    <property type="entry name" value="HEAT_MROH2B-like"/>
</dbReference>
<dbReference type="OrthoDB" id="1884734at2759"/>
<dbReference type="Proteomes" id="UP000765507">
    <property type="component" value="Unassembled WGS sequence"/>
</dbReference>
<dbReference type="InterPro" id="IPR045206">
    <property type="entry name" value="Maestro_heat-like_prot"/>
</dbReference>
<evidence type="ECO:0000313" key="2">
    <source>
        <dbReference type="EMBL" id="KAG6927651.1"/>
    </source>
</evidence>
<reference evidence="2 3" key="1">
    <citation type="journal article" date="2020" name="G3 (Bethesda)">
        <title>Draft Genome of the Common Snapping Turtle, Chelydra serpentina, a Model for Phenotypic Plasticity in Reptiles.</title>
        <authorList>
            <person name="Das D."/>
            <person name="Singh S.K."/>
            <person name="Bierstedt J."/>
            <person name="Erickson A."/>
            <person name="Galli G.L.J."/>
            <person name="Crossley D.A. 2nd"/>
            <person name="Rhen T."/>
        </authorList>
    </citation>
    <scope>NUCLEOTIDE SEQUENCE [LARGE SCALE GENOMIC DNA]</scope>
    <source>
        <strain evidence="2">KW</strain>
    </source>
</reference>
<accession>A0A8T1SFH2</accession>
<feature type="domain" description="MROH2B-like HEAT-repeats" evidence="1">
    <location>
        <begin position="6"/>
        <end position="212"/>
    </location>
</feature>
<proteinExistence type="predicted"/>
<dbReference type="Pfam" id="PF23210">
    <property type="entry name" value="HEAT_Maestro_2"/>
    <property type="match status" value="1"/>
</dbReference>
<dbReference type="EMBL" id="JAHGAV010000246">
    <property type="protein sequence ID" value="KAG6927651.1"/>
    <property type="molecule type" value="Genomic_DNA"/>
</dbReference>
<gene>
    <name evidence="2" type="ORF">G0U57_009478</name>
</gene>
<sequence length="230" mass="25559">MYGDEAEQWWMEIPALVQYLDGHSKFSLDQTAWEHKLLEFLRKTLGRSKEGGWSQELSQELGRQMGSYASASVEKAFLCKALGTALAMGKDVAAVTGQLRELLCMADYLNGAETECLGSCLQLCARDQLDATLRALGDFEEEMAEREDSWHLSLCKGLAPWERDTVKSALLLFYSRAAAQAPPQQLLPRLEDEIVPQILHHYSTSSQALGLNARQMVTSSECDPSVSPRA</sequence>
<evidence type="ECO:0000313" key="3">
    <source>
        <dbReference type="Proteomes" id="UP000765507"/>
    </source>
</evidence>
<feature type="non-terminal residue" evidence="2">
    <location>
        <position position="1"/>
    </location>
</feature>
<name>A0A8T1SFH2_CHESE</name>
<dbReference type="PANTHER" id="PTHR23120">
    <property type="entry name" value="MAESTRO-RELATED HEAT DOMAIN-CONTAINING"/>
    <property type="match status" value="1"/>
</dbReference>
<dbReference type="AlphaFoldDB" id="A0A8T1SFH2"/>
<protein>
    <submittedName>
        <fullName evidence="2">Maestro heat like repeat family member 2A</fullName>
    </submittedName>
</protein>
<organism evidence="2 3">
    <name type="scientific">Chelydra serpentina</name>
    <name type="common">Snapping turtle</name>
    <name type="synonym">Testudo serpentina</name>
    <dbReference type="NCBI Taxonomy" id="8475"/>
    <lineage>
        <taxon>Eukaryota</taxon>
        <taxon>Metazoa</taxon>
        <taxon>Chordata</taxon>
        <taxon>Craniata</taxon>
        <taxon>Vertebrata</taxon>
        <taxon>Euteleostomi</taxon>
        <taxon>Archelosauria</taxon>
        <taxon>Testudinata</taxon>
        <taxon>Testudines</taxon>
        <taxon>Cryptodira</taxon>
        <taxon>Durocryptodira</taxon>
        <taxon>Americhelydia</taxon>
        <taxon>Chelydroidea</taxon>
        <taxon>Chelydridae</taxon>
        <taxon>Chelydra</taxon>
    </lineage>
</organism>
<evidence type="ECO:0000259" key="1">
    <source>
        <dbReference type="Pfam" id="PF23210"/>
    </source>
</evidence>